<dbReference type="VEuPathDB" id="VectorBase:AMIN008198"/>
<keyword evidence="2" id="KW-0472">Membrane</keyword>
<evidence type="ECO:0000313" key="4">
    <source>
        <dbReference type="Proteomes" id="UP000075920"/>
    </source>
</evidence>
<dbReference type="EnsemblMetazoa" id="AMIN008198-RA">
    <property type="protein sequence ID" value="AMIN008198-PA"/>
    <property type="gene ID" value="AMIN008198"/>
</dbReference>
<reference evidence="4" key="1">
    <citation type="submission" date="2013-03" db="EMBL/GenBank/DDBJ databases">
        <title>The Genome Sequence of Anopheles minimus MINIMUS1.</title>
        <authorList>
            <consortium name="The Broad Institute Genomics Platform"/>
            <person name="Neafsey D.E."/>
            <person name="Walton C."/>
            <person name="Walker B."/>
            <person name="Young S.K."/>
            <person name="Zeng Q."/>
            <person name="Gargeya S."/>
            <person name="Fitzgerald M."/>
            <person name="Haas B."/>
            <person name="Abouelleil A."/>
            <person name="Allen A.W."/>
            <person name="Alvarado L."/>
            <person name="Arachchi H.M."/>
            <person name="Berlin A.M."/>
            <person name="Chapman S.B."/>
            <person name="Gainer-Dewar J."/>
            <person name="Goldberg J."/>
            <person name="Griggs A."/>
            <person name="Gujja S."/>
            <person name="Hansen M."/>
            <person name="Howarth C."/>
            <person name="Imamovic A."/>
            <person name="Ireland A."/>
            <person name="Larimer J."/>
            <person name="McCowan C."/>
            <person name="Murphy C."/>
            <person name="Pearson M."/>
            <person name="Poon T.W."/>
            <person name="Priest M."/>
            <person name="Roberts A."/>
            <person name="Saif S."/>
            <person name="Shea T."/>
            <person name="Sisk P."/>
            <person name="Sykes S."/>
            <person name="Wortman J."/>
            <person name="Nusbaum C."/>
            <person name="Birren B."/>
        </authorList>
    </citation>
    <scope>NUCLEOTIDE SEQUENCE [LARGE SCALE GENOMIC DNA]</scope>
    <source>
        <strain evidence="4">MINIMUS1</strain>
    </source>
</reference>
<evidence type="ECO:0000313" key="3">
    <source>
        <dbReference type="EnsemblMetazoa" id="AMIN008198-PA"/>
    </source>
</evidence>
<feature type="transmembrane region" description="Helical" evidence="2">
    <location>
        <begin position="44"/>
        <end position="63"/>
    </location>
</feature>
<proteinExistence type="predicted"/>
<evidence type="ECO:0000256" key="2">
    <source>
        <dbReference type="SAM" id="Phobius"/>
    </source>
</evidence>
<accession>A0A182WCW1</accession>
<sequence>MSKHSKPLYSLRQMRTGHSGPVEMPQFVNTKMVVLRALSWHSSLLKLTAVYILGSALAGIFLAPQSGLQPIDEMHRPSSVERNDVLFGVQSA</sequence>
<dbReference type="Proteomes" id="UP000075920">
    <property type="component" value="Unassembled WGS sequence"/>
</dbReference>
<keyword evidence="2" id="KW-1133">Transmembrane helix</keyword>
<reference evidence="3" key="2">
    <citation type="submission" date="2020-05" db="UniProtKB">
        <authorList>
            <consortium name="EnsemblMetazoa"/>
        </authorList>
    </citation>
    <scope>IDENTIFICATION</scope>
    <source>
        <strain evidence="3">MINIMUS1</strain>
    </source>
</reference>
<keyword evidence="2" id="KW-0812">Transmembrane</keyword>
<keyword evidence="4" id="KW-1185">Reference proteome</keyword>
<name>A0A182WCW1_9DIPT</name>
<feature type="region of interest" description="Disordered" evidence="1">
    <location>
        <begin position="1"/>
        <end position="22"/>
    </location>
</feature>
<organism evidence="3 4">
    <name type="scientific">Anopheles minimus</name>
    <dbReference type="NCBI Taxonomy" id="112268"/>
    <lineage>
        <taxon>Eukaryota</taxon>
        <taxon>Metazoa</taxon>
        <taxon>Ecdysozoa</taxon>
        <taxon>Arthropoda</taxon>
        <taxon>Hexapoda</taxon>
        <taxon>Insecta</taxon>
        <taxon>Pterygota</taxon>
        <taxon>Neoptera</taxon>
        <taxon>Endopterygota</taxon>
        <taxon>Diptera</taxon>
        <taxon>Nematocera</taxon>
        <taxon>Culicoidea</taxon>
        <taxon>Culicidae</taxon>
        <taxon>Anophelinae</taxon>
        <taxon>Anopheles</taxon>
    </lineage>
</organism>
<dbReference type="AlphaFoldDB" id="A0A182WCW1"/>
<protein>
    <submittedName>
        <fullName evidence="3">Uncharacterized protein</fullName>
    </submittedName>
</protein>
<evidence type="ECO:0000256" key="1">
    <source>
        <dbReference type="SAM" id="MobiDB-lite"/>
    </source>
</evidence>